<dbReference type="OrthoDB" id="94039at2759"/>
<dbReference type="Gene3D" id="3.40.50.1820">
    <property type="entry name" value="alpha/beta hydrolase"/>
    <property type="match status" value="1"/>
</dbReference>
<keyword evidence="2" id="KW-1185">Reference proteome</keyword>
<evidence type="ECO:0000313" key="2">
    <source>
        <dbReference type="Proteomes" id="UP000187429"/>
    </source>
</evidence>
<proteinExistence type="predicted"/>
<dbReference type="AlphaFoldDB" id="A0A1R1YJ35"/>
<accession>A0A1R1YJ35</accession>
<dbReference type="Proteomes" id="UP000187429">
    <property type="component" value="Unassembled WGS sequence"/>
</dbReference>
<dbReference type="InterPro" id="IPR029058">
    <property type="entry name" value="AB_hydrolase_fold"/>
</dbReference>
<gene>
    <name evidence="1" type="ORF">AYI69_g3653</name>
</gene>
<comment type="caution">
    <text evidence="1">The sequence shown here is derived from an EMBL/GenBank/DDBJ whole genome shotgun (WGS) entry which is preliminary data.</text>
</comment>
<sequence length="120" mass="13547">MFKVKKLILNGHLQGTKLVANEYVFVNSTSPDSLGPRNLSNEKKKLTLFFTHANGFSKELWIPIITRLSNKLADDQILGRAIAVDYVPFGDSAIANRDYFTNNSYKSWQLSCCIRLCSSQ</sequence>
<dbReference type="EMBL" id="LSSM01001275">
    <property type="protein sequence ID" value="OMJ26928.1"/>
    <property type="molecule type" value="Genomic_DNA"/>
</dbReference>
<protein>
    <submittedName>
        <fullName evidence="1">Uncharacterized protein</fullName>
    </submittedName>
</protein>
<evidence type="ECO:0000313" key="1">
    <source>
        <dbReference type="EMBL" id="OMJ26928.1"/>
    </source>
</evidence>
<organism evidence="1 2">
    <name type="scientific">Smittium culicis</name>
    <dbReference type="NCBI Taxonomy" id="133412"/>
    <lineage>
        <taxon>Eukaryota</taxon>
        <taxon>Fungi</taxon>
        <taxon>Fungi incertae sedis</taxon>
        <taxon>Zoopagomycota</taxon>
        <taxon>Kickxellomycotina</taxon>
        <taxon>Harpellomycetes</taxon>
        <taxon>Harpellales</taxon>
        <taxon>Legeriomycetaceae</taxon>
        <taxon>Smittium</taxon>
    </lineage>
</organism>
<name>A0A1R1YJ35_9FUNG</name>
<reference evidence="2" key="1">
    <citation type="submission" date="2017-01" db="EMBL/GenBank/DDBJ databases">
        <authorList>
            <person name="Wang Y."/>
            <person name="White M."/>
            <person name="Kvist S."/>
            <person name="Moncalvo J.-M."/>
        </authorList>
    </citation>
    <scope>NUCLEOTIDE SEQUENCE [LARGE SCALE GENOMIC DNA]</scope>
    <source>
        <strain evidence="2">ID-206-W2</strain>
    </source>
</reference>